<comment type="caution">
    <text evidence="10">The sequence shown here is derived from an EMBL/GenBank/DDBJ whole genome shotgun (WGS) entry which is preliminary data.</text>
</comment>
<dbReference type="InterPro" id="IPR052192">
    <property type="entry name" value="Insect_Ionotropic_Sensory_Rcpt"/>
</dbReference>
<dbReference type="InterPro" id="IPR001320">
    <property type="entry name" value="Iontro_rcpt_C"/>
</dbReference>
<evidence type="ECO:0000256" key="5">
    <source>
        <dbReference type="ARBA" id="ARBA00022989"/>
    </source>
</evidence>
<keyword evidence="6" id="KW-0472">Membrane</keyword>
<evidence type="ECO:0000256" key="8">
    <source>
        <dbReference type="ARBA" id="ARBA00023180"/>
    </source>
</evidence>
<dbReference type="Pfam" id="PF00060">
    <property type="entry name" value="Lig_chan"/>
    <property type="match status" value="1"/>
</dbReference>
<evidence type="ECO:0000313" key="11">
    <source>
        <dbReference type="Proteomes" id="UP000324222"/>
    </source>
</evidence>
<keyword evidence="5" id="KW-1133">Transmembrane helix</keyword>
<evidence type="ECO:0000256" key="3">
    <source>
        <dbReference type="ARBA" id="ARBA00022475"/>
    </source>
</evidence>
<dbReference type="GO" id="GO:0005886">
    <property type="term" value="C:plasma membrane"/>
    <property type="evidence" value="ECO:0007669"/>
    <property type="project" value="UniProtKB-SubCell"/>
</dbReference>
<keyword evidence="7 10" id="KW-0675">Receptor</keyword>
<keyword evidence="3" id="KW-1003">Cell membrane</keyword>
<dbReference type="GO" id="GO:0015276">
    <property type="term" value="F:ligand-gated monoatomic ion channel activity"/>
    <property type="evidence" value="ECO:0007669"/>
    <property type="project" value="InterPro"/>
</dbReference>
<evidence type="ECO:0000259" key="9">
    <source>
        <dbReference type="Pfam" id="PF00060"/>
    </source>
</evidence>
<reference evidence="10 11" key="1">
    <citation type="submission" date="2019-05" db="EMBL/GenBank/DDBJ databases">
        <title>Another draft genome of Portunus trituberculatus and its Hox gene families provides insights of decapod evolution.</title>
        <authorList>
            <person name="Jeong J.-H."/>
            <person name="Song I."/>
            <person name="Kim S."/>
            <person name="Choi T."/>
            <person name="Kim D."/>
            <person name="Ryu S."/>
            <person name="Kim W."/>
        </authorList>
    </citation>
    <scope>NUCLEOTIDE SEQUENCE [LARGE SCALE GENOMIC DNA]</scope>
    <source>
        <tissue evidence="10">Muscle</tissue>
    </source>
</reference>
<evidence type="ECO:0000256" key="4">
    <source>
        <dbReference type="ARBA" id="ARBA00022692"/>
    </source>
</evidence>
<name>A0A5B7IPH5_PORTR</name>
<dbReference type="GO" id="GO:0050906">
    <property type="term" value="P:detection of stimulus involved in sensory perception"/>
    <property type="evidence" value="ECO:0007669"/>
    <property type="project" value="UniProtKB-ARBA"/>
</dbReference>
<keyword evidence="4" id="KW-0812">Transmembrane</keyword>
<evidence type="ECO:0000256" key="6">
    <source>
        <dbReference type="ARBA" id="ARBA00023136"/>
    </source>
</evidence>
<comment type="subcellular location">
    <subcellularLocation>
        <location evidence="1">Cell membrane</location>
        <topology evidence="1">Multi-pass membrane protein</topology>
    </subcellularLocation>
</comment>
<organism evidence="10 11">
    <name type="scientific">Portunus trituberculatus</name>
    <name type="common">Swimming crab</name>
    <name type="synonym">Neptunus trituberculatus</name>
    <dbReference type="NCBI Taxonomy" id="210409"/>
    <lineage>
        <taxon>Eukaryota</taxon>
        <taxon>Metazoa</taxon>
        <taxon>Ecdysozoa</taxon>
        <taxon>Arthropoda</taxon>
        <taxon>Crustacea</taxon>
        <taxon>Multicrustacea</taxon>
        <taxon>Malacostraca</taxon>
        <taxon>Eumalacostraca</taxon>
        <taxon>Eucarida</taxon>
        <taxon>Decapoda</taxon>
        <taxon>Pleocyemata</taxon>
        <taxon>Brachyura</taxon>
        <taxon>Eubrachyura</taxon>
        <taxon>Portunoidea</taxon>
        <taxon>Portunidae</taxon>
        <taxon>Portuninae</taxon>
        <taxon>Portunus</taxon>
    </lineage>
</organism>
<evidence type="ECO:0000313" key="10">
    <source>
        <dbReference type="EMBL" id="MPC82104.1"/>
    </source>
</evidence>
<sequence length="111" mass="12641">MRLSECRFERESYQATPTNIVNILFSSLRGSSGRVLCGLWWFFCILTTTLYRGSLIARLTVPARSPTLDTLEQLAASNLEWGMLDTYGSGYQLFRASQVRCGEVRYKCVLK</sequence>
<dbReference type="Proteomes" id="UP000324222">
    <property type="component" value="Unassembled WGS sequence"/>
</dbReference>
<evidence type="ECO:0000256" key="1">
    <source>
        <dbReference type="ARBA" id="ARBA00004651"/>
    </source>
</evidence>
<evidence type="ECO:0000256" key="7">
    <source>
        <dbReference type="ARBA" id="ARBA00023170"/>
    </source>
</evidence>
<evidence type="ECO:0000256" key="2">
    <source>
        <dbReference type="ARBA" id="ARBA00008685"/>
    </source>
</evidence>
<accession>A0A5B7IPH5</accession>
<dbReference type="EMBL" id="VSRR010058854">
    <property type="protein sequence ID" value="MPC82104.1"/>
    <property type="molecule type" value="Genomic_DNA"/>
</dbReference>
<keyword evidence="8" id="KW-0325">Glycoprotein</keyword>
<dbReference type="PANTHER" id="PTHR42643:SF24">
    <property type="entry name" value="IONOTROPIC RECEPTOR 60A"/>
    <property type="match status" value="1"/>
</dbReference>
<gene>
    <name evidence="10" type="primary">GRIA3</name>
    <name evidence="10" type="ORF">E2C01_076749</name>
</gene>
<dbReference type="Gene3D" id="1.10.287.70">
    <property type="match status" value="1"/>
</dbReference>
<proteinExistence type="inferred from homology"/>
<keyword evidence="11" id="KW-1185">Reference proteome</keyword>
<dbReference type="AlphaFoldDB" id="A0A5B7IPH5"/>
<feature type="domain" description="Ionotropic glutamate receptor C-terminal" evidence="9">
    <location>
        <begin position="27"/>
        <end position="78"/>
    </location>
</feature>
<dbReference type="PANTHER" id="PTHR42643">
    <property type="entry name" value="IONOTROPIC RECEPTOR 20A-RELATED"/>
    <property type="match status" value="1"/>
</dbReference>
<dbReference type="OrthoDB" id="6347872at2759"/>
<comment type="similarity">
    <text evidence="2">Belongs to the glutamate-gated ion channel (TC 1.A.10.1) family.</text>
</comment>
<protein>
    <submittedName>
        <fullName evidence="10">Glutamate receptor 3</fullName>
    </submittedName>
</protein>